<gene>
    <name evidence="2" type="ORF">ACI2L5_25010</name>
</gene>
<name>A0ABW8LQJ2_9ACTN</name>
<dbReference type="RefSeq" id="WP_404747175.1">
    <property type="nucleotide sequence ID" value="NZ_JBJDQH010000008.1"/>
</dbReference>
<accession>A0ABW8LQJ2</accession>
<dbReference type="EMBL" id="JBJDQH010000008">
    <property type="protein sequence ID" value="MFK4268176.1"/>
    <property type="molecule type" value="Genomic_DNA"/>
</dbReference>
<sequence>MSKIWAVAPTCLPAKLTVLERMNVRSAPPELLNLLRDNDHDHDPGRVAGLLQDPVVRRCGSGGPGRTERPAWQSPYGPPPHRTHRGRWVPVPGLATSWSALRRGYPCGRCD</sequence>
<keyword evidence="3" id="KW-1185">Reference proteome</keyword>
<evidence type="ECO:0000256" key="1">
    <source>
        <dbReference type="SAM" id="MobiDB-lite"/>
    </source>
</evidence>
<protein>
    <submittedName>
        <fullName evidence="2">Uncharacterized protein</fullName>
    </submittedName>
</protein>
<comment type="caution">
    <text evidence="2">The sequence shown here is derived from an EMBL/GenBank/DDBJ whole genome shotgun (WGS) entry which is preliminary data.</text>
</comment>
<evidence type="ECO:0000313" key="3">
    <source>
        <dbReference type="Proteomes" id="UP001620295"/>
    </source>
</evidence>
<proteinExistence type="predicted"/>
<feature type="region of interest" description="Disordered" evidence="1">
    <location>
        <begin position="55"/>
        <end position="88"/>
    </location>
</feature>
<organism evidence="2 3">
    <name type="scientific">Streptomyces milbemycinicus</name>
    <dbReference type="NCBI Taxonomy" id="476552"/>
    <lineage>
        <taxon>Bacteria</taxon>
        <taxon>Bacillati</taxon>
        <taxon>Actinomycetota</taxon>
        <taxon>Actinomycetes</taxon>
        <taxon>Kitasatosporales</taxon>
        <taxon>Streptomycetaceae</taxon>
        <taxon>Streptomyces</taxon>
    </lineage>
</organism>
<reference evidence="2 3" key="1">
    <citation type="submission" date="2024-11" db="EMBL/GenBank/DDBJ databases">
        <title>The Natural Products Discovery Center: Release of the First 8490 Sequenced Strains for Exploring Actinobacteria Biosynthetic Diversity.</title>
        <authorList>
            <person name="Kalkreuter E."/>
            <person name="Kautsar S.A."/>
            <person name="Yang D."/>
            <person name="Bader C.D."/>
            <person name="Teijaro C.N."/>
            <person name="Fluegel L."/>
            <person name="Davis C.M."/>
            <person name="Simpson J.R."/>
            <person name="Lauterbach L."/>
            <person name="Steele A.D."/>
            <person name="Gui C."/>
            <person name="Meng S."/>
            <person name="Li G."/>
            <person name="Viehrig K."/>
            <person name="Ye F."/>
            <person name="Su P."/>
            <person name="Kiefer A.F."/>
            <person name="Nichols A."/>
            <person name="Cepeda A.J."/>
            <person name="Yan W."/>
            <person name="Fan B."/>
            <person name="Jiang Y."/>
            <person name="Adhikari A."/>
            <person name="Zheng C.-J."/>
            <person name="Schuster L."/>
            <person name="Cowan T.M."/>
            <person name="Smanski M.J."/>
            <person name="Chevrette M.G."/>
            <person name="De Carvalho L.P.S."/>
            <person name="Shen B."/>
        </authorList>
    </citation>
    <scope>NUCLEOTIDE SEQUENCE [LARGE SCALE GENOMIC DNA]</scope>
    <source>
        <strain evidence="2 3">NPDC020863</strain>
    </source>
</reference>
<evidence type="ECO:0000313" key="2">
    <source>
        <dbReference type="EMBL" id="MFK4268176.1"/>
    </source>
</evidence>
<dbReference type="Proteomes" id="UP001620295">
    <property type="component" value="Unassembled WGS sequence"/>
</dbReference>